<protein>
    <recommendedName>
        <fullName evidence="4">DUF4148 domain-containing protein</fullName>
    </recommendedName>
</protein>
<accession>A0ABN0F767</accession>
<dbReference type="Proteomes" id="UP000004980">
    <property type="component" value="Unassembled WGS sequence"/>
</dbReference>
<evidence type="ECO:0000256" key="1">
    <source>
        <dbReference type="SAM" id="SignalP"/>
    </source>
</evidence>
<comment type="caution">
    <text evidence="2">The sequence shown here is derived from an EMBL/GenBank/DDBJ whole genome shotgun (WGS) entry which is preliminary data.</text>
</comment>
<reference evidence="2 3" key="1">
    <citation type="journal article" date="2012" name="J. Bacteriol.">
        <title>Draft Genome Sequence of the Soil Bacterium Burkholderia terrae Strain BS001, Which Interacts with Fungal Surface Structures.</title>
        <authorList>
            <person name="Nazir R."/>
            <person name="Hansen M.A."/>
            <person name="Sorensen S."/>
            <person name="van Elsas J.D."/>
        </authorList>
    </citation>
    <scope>NUCLEOTIDE SEQUENCE [LARGE SCALE GENOMIC DNA]</scope>
    <source>
        <strain evidence="2 3">BS001</strain>
    </source>
</reference>
<evidence type="ECO:0000313" key="2">
    <source>
        <dbReference type="EMBL" id="EIM94351.1"/>
    </source>
</evidence>
<sequence>MKASDALAKFFSSMENIMKIRILAALIVASAIAAPAFAGTDAPALTRAQVRAELVQLQAAGYNQSRGEDANYPVEIQAAEARVAAQNGGSSAYGGVAANGSSAAGVRASRHHLDNDGMQPVYFGQ</sequence>
<dbReference type="Pfam" id="PF13663">
    <property type="entry name" value="DUF4148"/>
    <property type="match status" value="1"/>
</dbReference>
<gene>
    <name evidence="2" type="ORF">WQE_45433</name>
</gene>
<dbReference type="InterPro" id="IPR025421">
    <property type="entry name" value="DUF4148"/>
</dbReference>
<organism evidence="2 3">
    <name type="scientific">Paraburkholderia hospita</name>
    <dbReference type="NCBI Taxonomy" id="169430"/>
    <lineage>
        <taxon>Bacteria</taxon>
        <taxon>Pseudomonadati</taxon>
        <taxon>Pseudomonadota</taxon>
        <taxon>Betaproteobacteria</taxon>
        <taxon>Burkholderiales</taxon>
        <taxon>Burkholderiaceae</taxon>
        <taxon>Paraburkholderia</taxon>
    </lineage>
</organism>
<name>A0ABN0F767_9BURK</name>
<evidence type="ECO:0008006" key="4">
    <source>
        <dbReference type="Google" id="ProtNLM"/>
    </source>
</evidence>
<proteinExistence type="predicted"/>
<feature type="chain" id="PRO_5045822511" description="DUF4148 domain-containing protein" evidence="1">
    <location>
        <begin position="39"/>
        <end position="125"/>
    </location>
</feature>
<evidence type="ECO:0000313" key="3">
    <source>
        <dbReference type="Proteomes" id="UP000004980"/>
    </source>
</evidence>
<dbReference type="EMBL" id="AKAU01000282">
    <property type="protein sequence ID" value="EIM94351.1"/>
    <property type="molecule type" value="Genomic_DNA"/>
</dbReference>
<keyword evidence="1" id="KW-0732">Signal</keyword>
<keyword evidence="3" id="KW-1185">Reference proteome</keyword>
<feature type="signal peptide" evidence="1">
    <location>
        <begin position="1"/>
        <end position="38"/>
    </location>
</feature>